<name>A0AAV9XW91_9CRYT</name>
<feature type="compositionally biased region" description="Basic residues" evidence="1">
    <location>
        <begin position="476"/>
        <end position="485"/>
    </location>
</feature>
<keyword evidence="2" id="KW-0732">Signal</keyword>
<evidence type="ECO:0000256" key="2">
    <source>
        <dbReference type="SAM" id="SignalP"/>
    </source>
</evidence>
<reference evidence="3 4" key="1">
    <citation type="submission" date="2023-10" db="EMBL/GenBank/DDBJ databases">
        <title>Comparative genomics analysis reveals potential genetic determinants of host preference in Cryptosporidium xiaoi.</title>
        <authorList>
            <person name="Xiao L."/>
            <person name="Li J."/>
        </authorList>
    </citation>
    <scope>NUCLEOTIDE SEQUENCE [LARGE SCALE GENOMIC DNA]</scope>
    <source>
        <strain evidence="3 4">52996</strain>
    </source>
</reference>
<gene>
    <name evidence="3" type="ORF">RS030_2338</name>
</gene>
<feature type="chain" id="PRO_5043541617" evidence="2">
    <location>
        <begin position="22"/>
        <end position="485"/>
    </location>
</feature>
<evidence type="ECO:0000313" key="4">
    <source>
        <dbReference type="Proteomes" id="UP001311799"/>
    </source>
</evidence>
<proteinExistence type="predicted"/>
<protein>
    <submittedName>
        <fullName evidence="3">Uncharacterized protein</fullName>
    </submittedName>
</protein>
<sequence length="485" mass="56513">MRVALALYLQLLLLFTKIYLGTTSSLEEKTILENEILDEKRDLELEAFYVESKLSTSLIKRIPKKFYEIYDLSDGTVKGMYTNCMHAFLVLQKLGNLNSGLHVRTLVYKYKSRYLTYLDSLDEDKKMDAKIVKLKIGEAVHFFCLNSTKLFFKRKECNKLAIELKEGMKQIRKGGYNENSELFKNLRKRNKGLFYLLTLLNIDIDGKELDDNISESRSKYDIQMDDIMDRKMILEFYKKTKTVRTPIPETRLRNSKGVINIISKNKLGLPEYIQHESDKLQQKINKENRERMILNSEERKVDMDRKKYLEAALKRHSKLDEFKNEEERGTVTEDKMVRCDCKDIDECFCSLVDLYGNILTEPVSLKLEEKLFNSHGVINKRKVDLESEVKYYKSLIFSNDEKKKLYSPTFEIILPLSSLSKLQVMSLEQLSGVDYNQYEGELKKLPPIKEVPHSGKFSMAESVPVLSDDLSSTVSKKGKKMAKLR</sequence>
<accession>A0AAV9XW91</accession>
<keyword evidence="4" id="KW-1185">Reference proteome</keyword>
<feature type="signal peptide" evidence="2">
    <location>
        <begin position="1"/>
        <end position="21"/>
    </location>
</feature>
<evidence type="ECO:0000256" key="1">
    <source>
        <dbReference type="SAM" id="MobiDB-lite"/>
    </source>
</evidence>
<dbReference type="Proteomes" id="UP001311799">
    <property type="component" value="Unassembled WGS sequence"/>
</dbReference>
<comment type="caution">
    <text evidence="3">The sequence shown here is derived from an EMBL/GenBank/DDBJ whole genome shotgun (WGS) entry which is preliminary data.</text>
</comment>
<dbReference type="EMBL" id="JAWDEY010000022">
    <property type="protein sequence ID" value="KAK6588873.1"/>
    <property type="molecule type" value="Genomic_DNA"/>
</dbReference>
<dbReference type="AlphaFoldDB" id="A0AAV9XW91"/>
<organism evidence="3 4">
    <name type="scientific">Cryptosporidium xiaoi</name>
    <dbReference type="NCBI Taxonomy" id="659607"/>
    <lineage>
        <taxon>Eukaryota</taxon>
        <taxon>Sar</taxon>
        <taxon>Alveolata</taxon>
        <taxon>Apicomplexa</taxon>
        <taxon>Conoidasida</taxon>
        <taxon>Coccidia</taxon>
        <taxon>Eucoccidiorida</taxon>
        <taxon>Eimeriorina</taxon>
        <taxon>Cryptosporidiidae</taxon>
        <taxon>Cryptosporidium</taxon>
    </lineage>
</organism>
<evidence type="ECO:0000313" key="3">
    <source>
        <dbReference type="EMBL" id="KAK6588873.1"/>
    </source>
</evidence>
<feature type="region of interest" description="Disordered" evidence="1">
    <location>
        <begin position="466"/>
        <end position="485"/>
    </location>
</feature>